<evidence type="ECO:0000256" key="4">
    <source>
        <dbReference type="ARBA" id="ARBA00022490"/>
    </source>
</evidence>
<keyword evidence="4" id="KW-0963">Cytoplasm</keyword>
<reference evidence="9 10" key="1">
    <citation type="submission" date="2016-02" db="EMBL/GenBank/DDBJ databases">
        <title>Complete genome sequence and transcriptome regulation of the pentose utilising yeast Sugiyamaella lignohabitans.</title>
        <authorList>
            <person name="Bellasio M."/>
            <person name="Peymann A."/>
            <person name="Valli M."/>
            <person name="Sipitzky M."/>
            <person name="Graf A."/>
            <person name="Sauer M."/>
            <person name="Marx H."/>
            <person name="Mattanovich D."/>
        </authorList>
    </citation>
    <scope>NUCLEOTIDE SEQUENCE [LARGE SCALE GENOMIC DNA]</scope>
    <source>
        <strain evidence="9 10">CBS 10342</strain>
    </source>
</reference>
<dbReference type="RefSeq" id="XP_018733965.1">
    <property type="nucleotide sequence ID" value="XM_018881369.1"/>
</dbReference>
<gene>
    <name evidence="9" type="primary">NMD5</name>
    <name evidence="9" type="ORF">AWJ20_4300</name>
</gene>
<dbReference type="PANTHER" id="PTHR10997:SF18">
    <property type="entry name" value="D-IMPORTIN 7_RANBP7"/>
    <property type="match status" value="1"/>
</dbReference>
<sequence>MSLVEVFANTLSADQGVRQVAEQQLAEAGKDPGLVFALLDVIGSTGDLSVCMSASLYLKNYIFECWNRRSNNIEAGTGGSGSRNSQDSSFSDHANAGGTSIEKHGGVASGPVVLSVDQRNLFREKLLNTLVVVPHHAALTPLVAALQFIITSEPFPQAWPGLLPFVSQLLDSSSPKEVYIAVLCLVEVLRSYRWHDKASENRDQIIEAFLPKLVELGMSLIQGIPENQANLETTGEIIWRILKVYKQATASNLSPLLQNRNQLERWLNLFISVITVVGDEDTSGSGESAAGASSVSSSGSPTVGGGSGPNSASHSRSSSSVSIGQGLLELAAWRKCYKWSFTLVNLLFVRYSVIPELTKRSPNQDLVQEHAIYHEFSQLFITSFAPEVCKMYIDRVRGLPRTVSLKQTASPEVALARSRAQRLIILFFVNCLQIESLWTIVLSELDMILNKIIFSNLRMKERDLYSYQYEPDQFFYEQEDQQEFLFSTKVTAGTFVQALVARRASVALPGVLMTVNNILEIQLNNLTDLECCLDVDAALQIMISIAEAPPTARSPIILNQMGKFINNYILPIFHKSNQLFLYSRSFQLIVTYASIIGFGEDVLKPICENILKCLDSTDDVLTKINAAIALEALLKYDFVVQTQSPTIQHTMEKILELYDTDVVSEKLANVMEVLVSTFSRELIPFAVKLCRHLSSQLLRILDELRENQEETQARGGQIDYEFLDEKADNAQHILGTLSTLLNSFQDYGQEVSGLEETIANMVKPVLDSGEVDLYPEMAELVDIIILTNRSVSEGLWNSVFNSFYEAFQTQPEASIEAIILSTTNFVAYGGAGITKERLEKIFQMIHYAVNEPQVELHVKKNASQLIEFILIAIPDSAAYSITDLIPFVIQMPGRSLNMIVACLYRDALRSLTANNNSLVNMFDELLSEWTRATIYGRELKVNIGAALQVVSLRDDNLVSLEQRIALFQFIINKVELVRPPLTTSTNSAEQPTQNTFEFVTEPYSFARVEDESSQIEEELPPSLDAAIDSIDIRTMYTKIVNELATSGPEYTQTLVQSLSPHQREIHTSLLQNPH</sequence>
<keyword evidence="6" id="KW-0539">Nucleus</keyword>
<dbReference type="SMART" id="SM00913">
    <property type="entry name" value="IBN_N"/>
    <property type="match status" value="1"/>
</dbReference>
<dbReference type="GeneID" id="30036418"/>
<dbReference type="AlphaFoldDB" id="A0A161HJC5"/>
<dbReference type="GO" id="GO:0005829">
    <property type="term" value="C:cytosol"/>
    <property type="evidence" value="ECO:0007669"/>
    <property type="project" value="TreeGrafter"/>
</dbReference>
<organism evidence="9 10">
    <name type="scientific">Sugiyamaella lignohabitans</name>
    <dbReference type="NCBI Taxonomy" id="796027"/>
    <lineage>
        <taxon>Eukaryota</taxon>
        <taxon>Fungi</taxon>
        <taxon>Dikarya</taxon>
        <taxon>Ascomycota</taxon>
        <taxon>Saccharomycotina</taxon>
        <taxon>Dipodascomycetes</taxon>
        <taxon>Dipodascales</taxon>
        <taxon>Trichomonascaceae</taxon>
        <taxon>Sugiyamaella</taxon>
    </lineage>
</organism>
<dbReference type="OrthoDB" id="760868at2759"/>
<dbReference type="KEGG" id="slb:AWJ20_4300"/>
<protein>
    <submittedName>
        <fullName evidence="9">Nmd5p</fullName>
    </submittedName>
</protein>
<proteinExistence type="predicted"/>
<dbReference type="InterPro" id="IPR016024">
    <property type="entry name" value="ARM-type_fold"/>
</dbReference>
<dbReference type="InterPro" id="IPR001494">
    <property type="entry name" value="Importin-beta_N"/>
</dbReference>
<dbReference type="GO" id="GO:0005635">
    <property type="term" value="C:nuclear envelope"/>
    <property type="evidence" value="ECO:0007669"/>
    <property type="project" value="TreeGrafter"/>
</dbReference>
<dbReference type="EMBL" id="CP014500">
    <property type="protein sequence ID" value="ANB11488.1"/>
    <property type="molecule type" value="Genomic_DNA"/>
</dbReference>
<feature type="region of interest" description="Disordered" evidence="7">
    <location>
        <begin position="76"/>
        <end position="95"/>
    </location>
</feature>
<evidence type="ECO:0000256" key="6">
    <source>
        <dbReference type="ARBA" id="ARBA00023242"/>
    </source>
</evidence>
<dbReference type="PANTHER" id="PTHR10997">
    <property type="entry name" value="IMPORTIN-7, 8, 11"/>
    <property type="match status" value="1"/>
</dbReference>
<dbReference type="Gene3D" id="1.25.10.10">
    <property type="entry name" value="Leucine-rich Repeat Variant"/>
    <property type="match status" value="1"/>
</dbReference>
<feature type="compositionally biased region" description="Low complexity" evidence="7">
    <location>
        <begin position="285"/>
        <end position="301"/>
    </location>
</feature>
<evidence type="ECO:0000259" key="8">
    <source>
        <dbReference type="PROSITE" id="PS50166"/>
    </source>
</evidence>
<dbReference type="PROSITE" id="PS50166">
    <property type="entry name" value="IMPORTIN_B_NT"/>
    <property type="match status" value="1"/>
</dbReference>
<evidence type="ECO:0000313" key="9">
    <source>
        <dbReference type="EMBL" id="ANB11488.1"/>
    </source>
</evidence>
<evidence type="ECO:0000313" key="10">
    <source>
        <dbReference type="Proteomes" id="UP000189580"/>
    </source>
</evidence>
<dbReference type="Proteomes" id="UP000189580">
    <property type="component" value="Chromosome c"/>
</dbReference>
<dbReference type="Pfam" id="PF03810">
    <property type="entry name" value="IBN_N"/>
    <property type="match status" value="1"/>
</dbReference>
<dbReference type="InterPro" id="IPR011989">
    <property type="entry name" value="ARM-like"/>
</dbReference>
<evidence type="ECO:0000256" key="2">
    <source>
        <dbReference type="ARBA" id="ARBA00004496"/>
    </source>
</evidence>
<dbReference type="GO" id="GO:0031267">
    <property type="term" value="F:small GTPase binding"/>
    <property type="evidence" value="ECO:0007669"/>
    <property type="project" value="InterPro"/>
</dbReference>
<dbReference type="GO" id="GO:0006606">
    <property type="term" value="P:protein import into nucleus"/>
    <property type="evidence" value="ECO:0007669"/>
    <property type="project" value="TreeGrafter"/>
</dbReference>
<dbReference type="SUPFAM" id="SSF48371">
    <property type="entry name" value="ARM repeat"/>
    <property type="match status" value="1"/>
</dbReference>
<feature type="compositionally biased region" description="Low complexity" evidence="7">
    <location>
        <begin position="309"/>
        <end position="319"/>
    </location>
</feature>
<keyword evidence="3" id="KW-0813">Transport</keyword>
<evidence type="ECO:0000256" key="5">
    <source>
        <dbReference type="ARBA" id="ARBA00022927"/>
    </source>
</evidence>
<name>A0A161HJC5_9ASCO</name>
<feature type="compositionally biased region" description="Polar residues" evidence="7">
    <location>
        <begin position="82"/>
        <end position="92"/>
    </location>
</feature>
<accession>A0A161HJC5</accession>
<feature type="domain" description="Importin N-terminal" evidence="8">
    <location>
        <begin position="21"/>
        <end position="132"/>
    </location>
</feature>
<evidence type="ECO:0000256" key="3">
    <source>
        <dbReference type="ARBA" id="ARBA00022448"/>
    </source>
</evidence>
<evidence type="ECO:0000256" key="1">
    <source>
        <dbReference type="ARBA" id="ARBA00004123"/>
    </source>
</evidence>
<feature type="region of interest" description="Disordered" evidence="7">
    <location>
        <begin position="285"/>
        <end position="319"/>
    </location>
</feature>
<evidence type="ECO:0000256" key="7">
    <source>
        <dbReference type="SAM" id="MobiDB-lite"/>
    </source>
</evidence>
<comment type="subcellular location">
    <subcellularLocation>
        <location evidence="2">Cytoplasm</location>
    </subcellularLocation>
    <subcellularLocation>
        <location evidence="1">Nucleus</location>
    </subcellularLocation>
</comment>
<keyword evidence="5" id="KW-0653">Protein transport</keyword>
<keyword evidence="10" id="KW-1185">Reference proteome</keyword>